<gene>
    <name evidence="1" type="ORF">RCFBP_mp30276</name>
</gene>
<name>D8P625_RALSL</name>
<dbReference type="InterPro" id="IPR029278">
    <property type="entry name" value="Imm26"/>
</dbReference>
<reference evidence="1" key="2">
    <citation type="submission" date="2010-02" db="EMBL/GenBank/DDBJ databases">
        <authorList>
            <person name="Genoscope - CEA"/>
        </authorList>
    </citation>
    <scope>NUCLEOTIDE SEQUENCE</scope>
    <source>
        <strain evidence="1">CFBP2957</strain>
        <plasmid evidence="1">RCFBPv3_mp</plasmid>
    </source>
</reference>
<sequence length="162" mass="18156">MASKKLGWEAKPRTMLRYIRPGDVFALALGGGKYGIGRIISTVSLGHVAEFFDRIVGDPDVSVVDVCGWRRLKRPVILDSYSLFDRKTEGDWRIVAHQENFEPSLVSDVFFTYGDGDGRRKVDVFDNETPVSASEARDIPSYSPLGDEGVKREIFDVLIENI</sequence>
<dbReference type="EMBL" id="FP885907">
    <property type="protein sequence ID" value="CBJ54361.1"/>
    <property type="molecule type" value="Genomic_DNA"/>
</dbReference>
<geneLocation type="plasmid" evidence="1">
    <name>RCFBPv3_mp</name>
</geneLocation>
<organism evidence="1">
    <name type="scientific">Ralstonia solanacearum CFBP2957</name>
    <dbReference type="NCBI Taxonomy" id="859656"/>
    <lineage>
        <taxon>Bacteria</taxon>
        <taxon>Pseudomonadati</taxon>
        <taxon>Pseudomonadota</taxon>
        <taxon>Betaproteobacteria</taxon>
        <taxon>Burkholderiales</taxon>
        <taxon>Burkholderiaceae</taxon>
        <taxon>Ralstonia</taxon>
        <taxon>Ralstonia solanacearum species complex</taxon>
    </lineage>
</organism>
<accession>D8P625</accession>
<dbReference type="Pfam" id="PF15428">
    <property type="entry name" value="Imm26"/>
    <property type="match status" value="1"/>
</dbReference>
<reference evidence="1" key="1">
    <citation type="journal article" date="2010" name="BMC Genomics">
        <title>Genomes of three tomato pathogens within the Ralstonia solanacearum species complex reveal significant evolutionary divergence.</title>
        <authorList>
            <person name="Remenant B."/>
            <person name="Coupat-Goutaland B."/>
            <person name="Guidot A."/>
            <person name="Cellier G."/>
            <person name="Wicker E."/>
            <person name="Allen C."/>
            <person name="Fegan M."/>
            <person name="Pruvost O."/>
            <person name="Elbaz M."/>
            <person name="Calteau A."/>
            <person name="Salvignol G."/>
            <person name="Mornico D."/>
            <person name="Mangenot S."/>
            <person name="Barbe V."/>
            <person name="Medigue C."/>
            <person name="Prior P."/>
        </authorList>
    </citation>
    <scope>NUCLEOTIDE SEQUENCE [LARGE SCALE GENOMIC DNA]</scope>
    <source>
        <strain evidence="1">CFBP2957</strain>
        <plasmid evidence="1">RCFBPv3_mp</plasmid>
    </source>
</reference>
<evidence type="ECO:0000313" key="1">
    <source>
        <dbReference type="EMBL" id="CBJ54361.1"/>
    </source>
</evidence>
<protein>
    <recommendedName>
        <fullName evidence="2">Phosphotriesterase</fullName>
    </recommendedName>
</protein>
<dbReference type="AlphaFoldDB" id="D8P625"/>
<proteinExistence type="predicted"/>
<keyword evidence="1" id="KW-0614">Plasmid</keyword>
<evidence type="ECO:0008006" key="2">
    <source>
        <dbReference type="Google" id="ProtNLM"/>
    </source>
</evidence>
<dbReference type="RefSeq" id="WP_013208829.1">
    <property type="nucleotide sequence ID" value="NC_014309.1"/>
</dbReference>